<organism evidence="11 12">
    <name type="scientific">Actinorugispora endophytica</name>
    <dbReference type="NCBI Taxonomy" id="1605990"/>
    <lineage>
        <taxon>Bacteria</taxon>
        <taxon>Bacillati</taxon>
        <taxon>Actinomycetota</taxon>
        <taxon>Actinomycetes</taxon>
        <taxon>Streptosporangiales</taxon>
        <taxon>Nocardiopsidaceae</taxon>
        <taxon>Actinorugispora</taxon>
    </lineage>
</organism>
<feature type="compositionally biased region" description="Polar residues" evidence="10">
    <location>
        <begin position="63"/>
        <end position="81"/>
    </location>
</feature>
<keyword evidence="7 9" id="KW-0811">Translocation</keyword>
<dbReference type="GO" id="GO:0033281">
    <property type="term" value="C:TAT protein transport complex"/>
    <property type="evidence" value="ECO:0007669"/>
    <property type="project" value="UniProtKB-UniRule"/>
</dbReference>
<feature type="region of interest" description="Disordered" evidence="10">
    <location>
        <begin position="40"/>
        <end position="111"/>
    </location>
</feature>
<evidence type="ECO:0000256" key="7">
    <source>
        <dbReference type="ARBA" id="ARBA00023010"/>
    </source>
</evidence>
<evidence type="ECO:0000256" key="1">
    <source>
        <dbReference type="ARBA" id="ARBA00004162"/>
    </source>
</evidence>
<accession>A0A4R6UG09</accession>
<proteinExistence type="inferred from homology"/>
<comment type="subunit">
    <text evidence="9">The Tat system comprises two distinct complexes: a TatABC complex, containing multiple copies of TatA, TatB and TatC subunits, and a separate TatA complex, containing only TatA subunits. Substrates initially bind to the TatABC complex, which probably triggers association of the separate TatA complex to form the active translocon.</text>
</comment>
<dbReference type="OrthoDB" id="5245163at2"/>
<dbReference type="PANTHER" id="PTHR42982:SF1">
    <property type="entry name" value="SEC-INDEPENDENT PROTEIN TRANSLOCASE PROTEIN TATA"/>
    <property type="match status" value="1"/>
</dbReference>
<protein>
    <recommendedName>
        <fullName evidence="9">Sec-independent protein translocase protein TatA</fullName>
    </recommendedName>
</protein>
<evidence type="ECO:0000313" key="11">
    <source>
        <dbReference type="EMBL" id="TDQ45731.1"/>
    </source>
</evidence>
<keyword evidence="6 9" id="KW-1133">Transmembrane helix</keyword>
<evidence type="ECO:0000256" key="8">
    <source>
        <dbReference type="ARBA" id="ARBA00023136"/>
    </source>
</evidence>
<keyword evidence="5 9" id="KW-0653">Protein transport</keyword>
<evidence type="ECO:0000256" key="10">
    <source>
        <dbReference type="SAM" id="MobiDB-lite"/>
    </source>
</evidence>
<evidence type="ECO:0000256" key="4">
    <source>
        <dbReference type="ARBA" id="ARBA00022692"/>
    </source>
</evidence>
<dbReference type="Pfam" id="PF02416">
    <property type="entry name" value="TatA_B_E"/>
    <property type="match status" value="1"/>
</dbReference>
<dbReference type="Proteomes" id="UP000295281">
    <property type="component" value="Unassembled WGS sequence"/>
</dbReference>
<dbReference type="InterPro" id="IPR006312">
    <property type="entry name" value="TatA/E"/>
</dbReference>
<keyword evidence="4 9" id="KW-0812">Transmembrane</keyword>
<evidence type="ECO:0000256" key="9">
    <source>
        <dbReference type="HAMAP-Rule" id="MF_00236"/>
    </source>
</evidence>
<dbReference type="Gene3D" id="1.20.5.3310">
    <property type="match status" value="1"/>
</dbReference>
<dbReference type="HAMAP" id="MF_00236">
    <property type="entry name" value="TatA_E"/>
    <property type="match status" value="1"/>
</dbReference>
<dbReference type="NCBIfam" id="NF001854">
    <property type="entry name" value="PRK00575.1"/>
    <property type="match status" value="1"/>
</dbReference>
<keyword evidence="2 9" id="KW-0813">Transport</keyword>
<name>A0A4R6UG09_9ACTN</name>
<dbReference type="PANTHER" id="PTHR42982">
    <property type="entry name" value="SEC-INDEPENDENT PROTEIN TRANSLOCASE PROTEIN TATA"/>
    <property type="match status" value="1"/>
</dbReference>
<dbReference type="NCBIfam" id="TIGR01411">
    <property type="entry name" value="tatAE"/>
    <property type="match status" value="1"/>
</dbReference>
<comment type="similarity">
    <text evidence="9">Belongs to the TatA/E family.</text>
</comment>
<evidence type="ECO:0000313" key="12">
    <source>
        <dbReference type="Proteomes" id="UP000295281"/>
    </source>
</evidence>
<keyword evidence="3 9" id="KW-1003">Cell membrane</keyword>
<comment type="caution">
    <text evidence="11">The sequence shown here is derived from an EMBL/GenBank/DDBJ whole genome shotgun (WGS) entry which is preliminary data.</text>
</comment>
<gene>
    <name evidence="9" type="primary">tatA</name>
    <name evidence="11" type="ORF">EV190_12914</name>
</gene>
<dbReference type="GO" id="GO:0043953">
    <property type="term" value="P:protein transport by the Tat complex"/>
    <property type="evidence" value="ECO:0007669"/>
    <property type="project" value="UniProtKB-UniRule"/>
</dbReference>
<dbReference type="InterPro" id="IPR003369">
    <property type="entry name" value="TatA/B/E"/>
</dbReference>
<reference evidence="11 12" key="1">
    <citation type="submission" date="2019-03" db="EMBL/GenBank/DDBJ databases">
        <title>Genomic Encyclopedia of Type Strains, Phase IV (KMG-IV): sequencing the most valuable type-strain genomes for metagenomic binning, comparative biology and taxonomic classification.</title>
        <authorList>
            <person name="Goeker M."/>
        </authorList>
    </citation>
    <scope>NUCLEOTIDE SEQUENCE [LARGE SCALE GENOMIC DNA]</scope>
    <source>
        <strain evidence="11 12">DSM 46770</strain>
    </source>
</reference>
<evidence type="ECO:0000256" key="5">
    <source>
        <dbReference type="ARBA" id="ARBA00022927"/>
    </source>
</evidence>
<keyword evidence="8 9" id="KW-0472">Membrane</keyword>
<comment type="subcellular location">
    <subcellularLocation>
        <location evidence="1 9">Cell membrane</location>
        <topology evidence="1 9">Single-pass membrane protein</topology>
    </subcellularLocation>
</comment>
<dbReference type="EMBL" id="SNYN01000029">
    <property type="protein sequence ID" value="TDQ45731.1"/>
    <property type="molecule type" value="Genomic_DNA"/>
</dbReference>
<dbReference type="RefSeq" id="WP_133743382.1">
    <property type="nucleotide sequence ID" value="NZ_SNYN01000029.1"/>
</dbReference>
<sequence>MGIGPREILILLVIALLLFGAKKLPELARSMGRSARILRAEAKGLNNDDDDAQQQNQDRANQPGAQPEQQNQPQSYGTAPQSGAAGYPQLPPGQRIVDASAESAQQRPYGS</sequence>
<dbReference type="GO" id="GO:0008320">
    <property type="term" value="F:protein transmembrane transporter activity"/>
    <property type="evidence" value="ECO:0007669"/>
    <property type="project" value="UniProtKB-UniRule"/>
</dbReference>
<keyword evidence="12" id="KW-1185">Reference proteome</keyword>
<feature type="compositionally biased region" description="Low complexity" evidence="10">
    <location>
        <begin position="53"/>
        <end position="62"/>
    </location>
</feature>
<evidence type="ECO:0000256" key="2">
    <source>
        <dbReference type="ARBA" id="ARBA00022448"/>
    </source>
</evidence>
<comment type="function">
    <text evidence="9">Part of the twin-arginine translocation (Tat) system that transports large folded proteins containing a characteristic twin-arginine motif in their signal peptide across membranes. TatA could form the protein-conducting channel of the Tat system.</text>
</comment>
<evidence type="ECO:0000256" key="3">
    <source>
        <dbReference type="ARBA" id="ARBA00022475"/>
    </source>
</evidence>
<feature type="compositionally biased region" description="Polar residues" evidence="10">
    <location>
        <begin position="102"/>
        <end position="111"/>
    </location>
</feature>
<evidence type="ECO:0000256" key="6">
    <source>
        <dbReference type="ARBA" id="ARBA00022989"/>
    </source>
</evidence>
<dbReference type="AlphaFoldDB" id="A0A4R6UG09"/>